<dbReference type="PANTHER" id="PTHR43125:SF1">
    <property type="entry name" value="INOSITOL-3-PHOSPHATE SYNTHASE"/>
    <property type="match status" value="1"/>
</dbReference>
<dbReference type="Gene3D" id="3.30.360.10">
    <property type="entry name" value="Dihydrodipicolinate Reductase, domain 2"/>
    <property type="match status" value="1"/>
</dbReference>
<evidence type="ECO:0000313" key="2">
    <source>
        <dbReference type="EMBL" id="MDX8031049.1"/>
    </source>
</evidence>
<dbReference type="EMBL" id="JAXAVW010000009">
    <property type="protein sequence ID" value="MDX8031049.1"/>
    <property type="molecule type" value="Genomic_DNA"/>
</dbReference>
<keyword evidence="3" id="KW-1185">Reference proteome</keyword>
<reference evidence="2 3" key="1">
    <citation type="submission" date="2023-11" db="EMBL/GenBank/DDBJ databases">
        <title>Lentzea sokolovensis, sp. nov., Lentzea kristufkii, sp. nov., and Lentzea miocenensis, sp. nov., rare actinobacteria from Sokolov Coal Basin, Miocene lacustrine sediment, Czech Republic.</title>
        <authorList>
            <person name="Lara A."/>
            <person name="Kotroba L."/>
            <person name="Nouioui I."/>
            <person name="Neumann-Schaal M."/>
            <person name="Mast Y."/>
            <person name="Chronakova A."/>
        </authorList>
    </citation>
    <scope>NUCLEOTIDE SEQUENCE [LARGE SCALE GENOMIC DNA]</scope>
    <source>
        <strain evidence="2 3">BCCO 10_0856</strain>
    </source>
</reference>
<proteinExistence type="predicted"/>
<dbReference type="InterPro" id="IPR013021">
    <property type="entry name" value="Myo-inos-1-P_Synthase_GAPDH"/>
</dbReference>
<comment type="caution">
    <text evidence="2">The sequence shown here is derived from an EMBL/GenBank/DDBJ whole genome shotgun (WGS) entry which is preliminary data.</text>
</comment>
<dbReference type="Gene3D" id="3.40.50.720">
    <property type="entry name" value="NAD(P)-binding Rossmann-like Domain"/>
    <property type="match status" value="1"/>
</dbReference>
<accession>A0ABU4SYR8</accession>
<dbReference type="Proteomes" id="UP001285521">
    <property type="component" value="Unassembled WGS sequence"/>
</dbReference>
<dbReference type="RefSeq" id="WP_319966115.1">
    <property type="nucleotide sequence ID" value="NZ_JAXAVW010000009.1"/>
</dbReference>
<dbReference type="SUPFAM" id="SSF51735">
    <property type="entry name" value="NAD(P)-binding Rossmann-fold domains"/>
    <property type="match status" value="1"/>
</dbReference>
<gene>
    <name evidence="2" type="ORF">SK803_12550</name>
</gene>
<dbReference type="SUPFAM" id="SSF55347">
    <property type="entry name" value="Glyceraldehyde-3-phosphate dehydrogenase-like, C-terminal domain"/>
    <property type="match status" value="1"/>
</dbReference>
<protein>
    <recommendedName>
        <fullName evidence="1">Myo-inositol-1-phosphate synthase GAPDH-like domain-containing protein</fullName>
    </recommendedName>
</protein>
<dbReference type="InterPro" id="IPR036291">
    <property type="entry name" value="NAD(P)-bd_dom_sf"/>
</dbReference>
<evidence type="ECO:0000259" key="1">
    <source>
        <dbReference type="Pfam" id="PF01658"/>
    </source>
</evidence>
<organism evidence="2 3">
    <name type="scientific">Lentzea miocenica</name>
    <dbReference type="NCBI Taxonomy" id="3095431"/>
    <lineage>
        <taxon>Bacteria</taxon>
        <taxon>Bacillati</taxon>
        <taxon>Actinomycetota</taxon>
        <taxon>Actinomycetes</taxon>
        <taxon>Pseudonocardiales</taxon>
        <taxon>Pseudonocardiaceae</taxon>
        <taxon>Lentzea</taxon>
    </lineage>
</organism>
<dbReference type="Pfam" id="PF01658">
    <property type="entry name" value="Inos-1-P_synth"/>
    <property type="match status" value="1"/>
</dbReference>
<feature type="domain" description="Myo-inositol-1-phosphate synthase GAPDH-like" evidence="1">
    <location>
        <begin position="186"/>
        <end position="290"/>
    </location>
</feature>
<evidence type="ECO:0000313" key="3">
    <source>
        <dbReference type="Proteomes" id="UP001285521"/>
    </source>
</evidence>
<dbReference type="InterPro" id="IPR052199">
    <property type="entry name" value="MIPS"/>
</dbReference>
<sequence>MSQPILLAVAGMGNNISALFQGAEYYRKLAAEGLSEEDFPGIKLPRIGGIGVSDIEFVAAFDVHPNKVGSKFGDAVLASPNNYPRLDVDLPNPDVIVDEGLPADFTPQQFDAVVSRLRESGAEVLLYSLPTGLQWAATAYAKAALEAGVAFVNCTPELAARDEELLAAYEAAGVPLIGDDLASHLGTSVVHRVLLGLLSDRGLTLSSSYQLNFGGNEDFRNLRDAGASKRQSKLNALAQEGVDTSRVEVIPSAGFIGQLKDNKVAILNVEGQGWAGTPVSLDLKLKVQDSSNAAGVIIDLIRVAAAAKRVNAGGFSAAAVPVLKSPAGGHPKYSAADVRESLKQLDGVTAGQ</sequence>
<name>A0ABU4SYR8_9PSEU</name>
<dbReference type="PANTHER" id="PTHR43125">
    <property type="entry name" value="INOSITOL-3-PHOSPHATE SYNTHASE"/>
    <property type="match status" value="1"/>
</dbReference>